<proteinExistence type="predicted"/>
<reference evidence="2" key="1">
    <citation type="journal article" date="2019" name="Int. J. Syst. Evol. Microbiol.">
        <title>The Global Catalogue of Microorganisms (GCM) 10K type strain sequencing project: providing services to taxonomists for standard genome sequencing and annotation.</title>
        <authorList>
            <consortium name="The Broad Institute Genomics Platform"/>
            <consortium name="The Broad Institute Genome Sequencing Center for Infectious Disease"/>
            <person name="Wu L."/>
            <person name="Ma J."/>
        </authorList>
    </citation>
    <scope>NUCLEOTIDE SEQUENCE [LARGE SCALE GENOMIC DNA]</scope>
    <source>
        <strain evidence="2">JCM 18200</strain>
    </source>
</reference>
<evidence type="ECO:0000313" key="1">
    <source>
        <dbReference type="EMBL" id="GAA4786054.1"/>
    </source>
</evidence>
<gene>
    <name evidence="1" type="ORF">GCM10023231_12450</name>
</gene>
<keyword evidence="2" id="KW-1185">Reference proteome</keyword>
<protein>
    <submittedName>
        <fullName evidence="1">Uncharacterized protein</fullName>
    </submittedName>
</protein>
<dbReference type="Proteomes" id="UP001501411">
    <property type="component" value="Unassembled WGS sequence"/>
</dbReference>
<sequence>MSFTQHNKNFLKFEFHIPLRGLIGTEREMKYVEEIRPEARRRMRLHYQTVKYDIASKIAFYRELLEVFGSLEGQFLLYSIYLDQDSEVINLELETSDFQHIDLNKTNLSTFFQQNSPSYNNSSVKGFLKRYFTETLDLSSNEWEEEDGIRNPVTNKLIDWILHKITKDSTTNELRDFVLNYTKLWNTYFSNPYNLTKALILLHKFHEKYRNLDPQYLKIDLKTLLTDLNYFINELLPNVFNSPLTDVVQPSEIFKDGSDHNHLRVQSYLNKMSEFQERLTMNSVFFQDLGSLSWPDLLFHASTALPHVQTAYLNEIKRRHIINDVPKFNEIDGFIKKISMIKTPLNKDVPDSIATPNYLFFL</sequence>
<name>A0ABP9ATY4_9SPHI</name>
<comment type="caution">
    <text evidence="1">The sequence shown here is derived from an EMBL/GenBank/DDBJ whole genome shotgun (WGS) entry which is preliminary data.</text>
</comment>
<accession>A0ABP9ATY4</accession>
<dbReference type="EMBL" id="BAABIQ010000006">
    <property type="protein sequence ID" value="GAA4786054.1"/>
    <property type="molecule type" value="Genomic_DNA"/>
</dbReference>
<evidence type="ECO:0000313" key="2">
    <source>
        <dbReference type="Proteomes" id="UP001501411"/>
    </source>
</evidence>
<organism evidence="1 2">
    <name type="scientific">Olivibacter ginsenosidimutans</name>
    <dbReference type="NCBI Taxonomy" id="1176537"/>
    <lineage>
        <taxon>Bacteria</taxon>
        <taxon>Pseudomonadati</taxon>
        <taxon>Bacteroidota</taxon>
        <taxon>Sphingobacteriia</taxon>
        <taxon>Sphingobacteriales</taxon>
        <taxon>Sphingobacteriaceae</taxon>
        <taxon>Olivibacter</taxon>
    </lineage>
</organism>